<keyword evidence="2" id="KW-1185">Reference proteome</keyword>
<protein>
    <submittedName>
        <fullName evidence="1">Uncharacterized protein</fullName>
    </submittedName>
</protein>
<sequence length="41" mass="4653">TLYNNTGPVSQWGAWGLREYAGQPIAETPKLRAVRDHVDER</sequence>
<evidence type="ECO:0000313" key="1">
    <source>
        <dbReference type="EMBL" id="SNS82132.1"/>
    </source>
</evidence>
<dbReference type="AlphaFoldDB" id="A0A239HLF4"/>
<proteinExistence type="predicted"/>
<gene>
    <name evidence="1" type="ORF">SAMN06295912_1181</name>
</gene>
<accession>A0A239HLF4</accession>
<dbReference type="Proteomes" id="UP000198281">
    <property type="component" value="Unassembled WGS sequence"/>
</dbReference>
<reference evidence="2" key="1">
    <citation type="submission" date="2017-06" db="EMBL/GenBank/DDBJ databases">
        <authorList>
            <person name="Varghese N."/>
            <person name="Submissions S."/>
        </authorList>
    </citation>
    <scope>NUCLEOTIDE SEQUENCE [LARGE SCALE GENOMIC DNA]</scope>
    <source>
        <strain evidence="2">LNB2</strain>
    </source>
</reference>
<organism evidence="1 2">
    <name type="scientific">Edaphosphingomonas laterariae</name>
    <dbReference type="NCBI Taxonomy" id="861865"/>
    <lineage>
        <taxon>Bacteria</taxon>
        <taxon>Pseudomonadati</taxon>
        <taxon>Pseudomonadota</taxon>
        <taxon>Alphaproteobacteria</taxon>
        <taxon>Sphingomonadales</taxon>
        <taxon>Rhizorhabdaceae</taxon>
        <taxon>Edaphosphingomonas</taxon>
    </lineage>
</organism>
<evidence type="ECO:0000313" key="2">
    <source>
        <dbReference type="Proteomes" id="UP000198281"/>
    </source>
</evidence>
<name>A0A239HLF4_9SPHN</name>
<dbReference type="EMBL" id="FZOS01000018">
    <property type="protein sequence ID" value="SNS82132.1"/>
    <property type="molecule type" value="Genomic_DNA"/>
</dbReference>
<feature type="non-terminal residue" evidence="1">
    <location>
        <position position="1"/>
    </location>
</feature>